<sequence>MDSEFIPNEHIDVVGTLINLATIDCSRQNFKQTLIKYQQPKQKFIILLNYRMVLEEYEVALKLQEGSLPH</sequence>
<gene>
    <name evidence="1" type="ORF">JBS370_LOCUS41971</name>
</gene>
<feature type="non-terminal residue" evidence="1">
    <location>
        <position position="1"/>
    </location>
</feature>
<protein>
    <submittedName>
        <fullName evidence="1">Uncharacterized protein</fullName>
    </submittedName>
</protein>
<comment type="caution">
    <text evidence="1">The sequence shown here is derived from an EMBL/GenBank/DDBJ whole genome shotgun (WGS) entry which is preliminary data.</text>
</comment>
<proteinExistence type="predicted"/>
<evidence type="ECO:0000313" key="2">
    <source>
        <dbReference type="Proteomes" id="UP000663836"/>
    </source>
</evidence>
<organism evidence="1 2">
    <name type="scientific">Rotaria sordida</name>
    <dbReference type="NCBI Taxonomy" id="392033"/>
    <lineage>
        <taxon>Eukaryota</taxon>
        <taxon>Metazoa</taxon>
        <taxon>Spiralia</taxon>
        <taxon>Gnathifera</taxon>
        <taxon>Rotifera</taxon>
        <taxon>Eurotatoria</taxon>
        <taxon>Bdelloidea</taxon>
        <taxon>Philodinida</taxon>
        <taxon>Philodinidae</taxon>
        <taxon>Rotaria</taxon>
    </lineage>
</organism>
<dbReference type="AlphaFoldDB" id="A0A820L619"/>
<reference evidence="1" key="1">
    <citation type="submission" date="2021-02" db="EMBL/GenBank/DDBJ databases">
        <authorList>
            <person name="Nowell W R."/>
        </authorList>
    </citation>
    <scope>NUCLEOTIDE SEQUENCE</scope>
</reference>
<accession>A0A820L619</accession>
<name>A0A820L619_9BILA</name>
<dbReference type="Proteomes" id="UP000663836">
    <property type="component" value="Unassembled WGS sequence"/>
</dbReference>
<dbReference type="EMBL" id="CAJOBD010051303">
    <property type="protein sequence ID" value="CAF4352405.1"/>
    <property type="molecule type" value="Genomic_DNA"/>
</dbReference>
<evidence type="ECO:0000313" key="1">
    <source>
        <dbReference type="EMBL" id="CAF4352405.1"/>
    </source>
</evidence>